<organism evidence="1 2">
    <name type="scientific">Chitinophaga chungangae</name>
    <dbReference type="NCBI Taxonomy" id="2821488"/>
    <lineage>
        <taxon>Bacteria</taxon>
        <taxon>Pseudomonadati</taxon>
        <taxon>Bacteroidota</taxon>
        <taxon>Chitinophagia</taxon>
        <taxon>Chitinophagales</taxon>
        <taxon>Chitinophagaceae</taxon>
        <taxon>Chitinophaga</taxon>
    </lineage>
</organism>
<reference evidence="2" key="1">
    <citation type="submission" date="2021-03" db="EMBL/GenBank/DDBJ databases">
        <title>Assistant Professor.</title>
        <authorList>
            <person name="Huq M.A."/>
        </authorList>
    </citation>
    <scope>NUCLEOTIDE SEQUENCE [LARGE SCALE GENOMIC DNA]</scope>
    <source>
        <strain evidence="2">MAH-28</strain>
    </source>
</reference>
<dbReference type="RefSeq" id="WP_209146328.1">
    <property type="nucleotide sequence ID" value="NZ_JAGHKP010000002.1"/>
</dbReference>
<protein>
    <recommendedName>
        <fullName evidence="3">DUF5348 domain-containing protein</fullName>
    </recommendedName>
</protein>
<evidence type="ECO:0000313" key="1">
    <source>
        <dbReference type="EMBL" id="MBO9153362.1"/>
    </source>
</evidence>
<evidence type="ECO:0008006" key="3">
    <source>
        <dbReference type="Google" id="ProtNLM"/>
    </source>
</evidence>
<dbReference type="EMBL" id="JAGHKP010000002">
    <property type="protein sequence ID" value="MBO9153362.1"/>
    <property type="molecule type" value="Genomic_DNA"/>
</dbReference>
<accession>A0ABS3YF92</accession>
<keyword evidence="2" id="KW-1185">Reference proteome</keyword>
<evidence type="ECO:0000313" key="2">
    <source>
        <dbReference type="Proteomes" id="UP000679126"/>
    </source>
</evidence>
<sequence>MPQSTTLKNIEKEYLSVIKRLTGTGVVMTPDVVVELSEKLYNDIKIKGISDGQPDEDMLLFQYGIDDWGDETGEHFSFDITRQFVKQEDIYQLSLSLIFEPGGFTGLESYDCWSCEFGGIDEWITNIKATRGYQMARQGVPLAYEVHFTKV</sequence>
<proteinExistence type="predicted"/>
<dbReference type="Proteomes" id="UP000679126">
    <property type="component" value="Unassembled WGS sequence"/>
</dbReference>
<gene>
    <name evidence="1" type="ORF">J7I43_14130</name>
</gene>
<name>A0ABS3YF92_9BACT</name>
<comment type="caution">
    <text evidence="1">The sequence shown here is derived from an EMBL/GenBank/DDBJ whole genome shotgun (WGS) entry which is preliminary data.</text>
</comment>